<dbReference type="GO" id="GO:0016020">
    <property type="term" value="C:membrane"/>
    <property type="evidence" value="ECO:0007669"/>
    <property type="project" value="UniProtKB-SubCell"/>
</dbReference>
<evidence type="ECO:0000256" key="4">
    <source>
        <dbReference type="ARBA" id="ARBA00022692"/>
    </source>
</evidence>
<feature type="transmembrane region" description="Helical" evidence="9">
    <location>
        <begin position="210"/>
        <end position="228"/>
    </location>
</feature>
<keyword evidence="3" id="KW-0813">Transport</keyword>
<evidence type="ECO:0000256" key="7">
    <source>
        <dbReference type="ARBA" id="ARBA00022989"/>
    </source>
</evidence>
<keyword evidence="7 9" id="KW-1133">Transmembrane helix</keyword>
<comment type="similarity">
    <text evidence="2">Belongs to the oligopeptide OPT transporter family.</text>
</comment>
<keyword evidence="11" id="KW-1185">Reference proteome</keyword>
<accession>A0A167LU39</accession>
<dbReference type="PANTHER" id="PTHR22601">
    <property type="entry name" value="ISP4 LIKE PROTEIN"/>
    <property type="match status" value="1"/>
</dbReference>
<feature type="transmembrane region" description="Helical" evidence="9">
    <location>
        <begin position="472"/>
        <end position="493"/>
    </location>
</feature>
<dbReference type="InterPro" id="IPR004648">
    <property type="entry name" value="Oligpept_transpt"/>
</dbReference>
<feature type="transmembrane region" description="Helical" evidence="9">
    <location>
        <begin position="273"/>
        <end position="297"/>
    </location>
</feature>
<dbReference type="GO" id="GO:0035673">
    <property type="term" value="F:oligopeptide transmembrane transporter activity"/>
    <property type="evidence" value="ECO:0007669"/>
    <property type="project" value="InterPro"/>
</dbReference>
<sequence>MDNTYQPDVLDYSPDLEGNIPVSELPHLRQDVAQHHLSDPNYYVEEHIHLRRIQHSSEKMTDLGSEDERVEVEVENDLEDDSPYPEVRAAVSNTDDPTMPVNTFRMWFLGLLFTVVISGLNQFFSLRIPSVTITALVAQLVALPCGKFLERVLPTRTFRTFGYEWSFNPGPFNIKEHTVITVMANVVYGGAYATDILITQTVFYNQTLPVGYQLLLVISTQMIGFAFAGMCRRWLVWPSSMIFPSTLVNTALFNTLHSTYGHDDKGRISREKFFLLAFLCSFLWYFFPGYLFSALSYFNWICWIAPNNFIVNAIFGFESGLGMSLITFDWAQITYTGSPLVSPWWAEANVFAAVVIIYWLICPIMYFKNTFFASYLPMVSGSSWDNTGAEYNATRIIVDGVFQEDLYQAYSPLYLSTSFTLAYALSFAALTSTLVHTFLWYRHDIIRQFRASLKDETDIHSRLMCAYREVPNWWYAALGVFSLVCGIICIEVYDTKLPVWAFFVAIGIALVYLIPVGMIQAITNQQVGLNVITELIVGYAVPGRPVAMMIFKTFGYITMSQALAFVSDLKLGHYMKIPPRLMFTAQVVAGLLACFIVVGVQDWMLGNIDGICTAEQKDHFSCPNSRVFGTASLIWGGIGPQRIFSSGAVYYPLVYFFLIGAVLPIPFWILAKKYPQSWFKYVNIPVFFTGPGYMPPATPINYVAWFIVGTFFQYFMRRHHFTWWSRYNYILSAALDSGLAISMIVIFFALSFPAHGTIGANNIALWWGNNVFINTIDFAGTGYLPLPEAGYFGLPQGSWS</sequence>
<evidence type="ECO:0000256" key="8">
    <source>
        <dbReference type="ARBA" id="ARBA00023136"/>
    </source>
</evidence>
<feature type="transmembrane region" description="Helical" evidence="9">
    <location>
        <begin position="348"/>
        <end position="367"/>
    </location>
</feature>
<keyword evidence="8 9" id="KW-0472">Membrane</keyword>
<evidence type="ECO:0000256" key="1">
    <source>
        <dbReference type="ARBA" id="ARBA00004141"/>
    </source>
</evidence>
<comment type="subcellular location">
    <subcellularLocation>
        <location evidence="1">Membrane</location>
        <topology evidence="1">Multi-pass membrane protein</topology>
    </subcellularLocation>
</comment>
<evidence type="ECO:0000256" key="9">
    <source>
        <dbReference type="SAM" id="Phobius"/>
    </source>
</evidence>
<dbReference type="NCBIfam" id="TIGR00728">
    <property type="entry name" value="OPT_sfam"/>
    <property type="match status" value="1"/>
</dbReference>
<keyword evidence="5" id="KW-0571">Peptide transport</keyword>
<feature type="transmembrane region" description="Helical" evidence="9">
    <location>
        <begin position="499"/>
        <end position="515"/>
    </location>
</feature>
<feature type="transmembrane region" description="Helical" evidence="9">
    <location>
        <begin position="649"/>
        <end position="671"/>
    </location>
</feature>
<evidence type="ECO:0000256" key="2">
    <source>
        <dbReference type="ARBA" id="ARBA00008807"/>
    </source>
</evidence>
<evidence type="ECO:0000256" key="6">
    <source>
        <dbReference type="ARBA" id="ARBA00022927"/>
    </source>
</evidence>
<dbReference type="Proteomes" id="UP000076738">
    <property type="component" value="Unassembled WGS sequence"/>
</dbReference>
<proteinExistence type="inferred from homology"/>
<dbReference type="OrthoDB" id="9986677at2759"/>
<dbReference type="EMBL" id="KV417286">
    <property type="protein sequence ID" value="KZO96032.1"/>
    <property type="molecule type" value="Genomic_DNA"/>
</dbReference>
<organism evidence="10 11">
    <name type="scientific">Calocera viscosa (strain TUFC12733)</name>
    <dbReference type="NCBI Taxonomy" id="1330018"/>
    <lineage>
        <taxon>Eukaryota</taxon>
        <taxon>Fungi</taxon>
        <taxon>Dikarya</taxon>
        <taxon>Basidiomycota</taxon>
        <taxon>Agaricomycotina</taxon>
        <taxon>Dacrymycetes</taxon>
        <taxon>Dacrymycetales</taxon>
        <taxon>Dacrymycetaceae</taxon>
        <taxon>Calocera</taxon>
    </lineage>
</organism>
<keyword evidence="6" id="KW-0653">Protein transport</keyword>
<evidence type="ECO:0000313" key="10">
    <source>
        <dbReference type="EMBL" id="KZO96032.1"/>
    </source>
</evidence>
<evidence type="ECO:0000313" key="11">
    <source>
        <dbReference type="Proteomes" id="UP000076738"/>
    </source>
</evidence>
<feature type="transmembrane region" description="Helical" evidence="9">
    <location>
        <begin position="581"/>
        <end position="600"/>
    </location>
</feature>
<dbReference type="AlphaFoldDB" id="A0A167LU39"/>
<evidence type="ECO:0000256" key="3">
    <source>
        <dbReference type="ARBA" id="ARBA00022448"/>
    </source>
</evidence>
<dbReference type="InterPro" id="IPR004813">
    <property type="entry name" value="OPT"/>
</dbReference>
<feature type="transmembrane region" description="Helical" evidence="9">
    <location>
        <begin position="421"/>
        <end position="441"/>
    </location>
</feature>
<dbReference type="Pfam" id="PF03169">
    <property type="entry name" value="OPT"/>
    <property type="match status" value="1"/>
</dbReference>
<name>A0A167LU39_CALVF</name>
<dbReference type="GO" id="GO:0015031">
    <property type="term" value="P:protein transport"/>
    <property type="evidence" value="ECO:0007669"/>
    <property type="project" value="UniProtKB-KW"/>
</dbReference>
<protein>
    <submittedName>
        <fullName evidence="10">OPT oligopeptide transporter</fullName>
    </submittedName>
</protein>
<reference evidence="10 11" key="1">
    <citation type="journal article" date="2016" name="Mol. Biol. Evol.">
        <title>Comparative Genomics of Early-Diverging Mushroom-Forming Fungi Provides Insights into the Origins of Lignocellulose Decay Capabilities.</title>
        <authorList>
            <person name="Nagy L.G."/>
            <person name="Riley R."/>
            <person name="Tritt A."/>
            <person name="Adam C."/>
            <person name="Daum C."/>
            <person name="Floudas D."/>
            <person name="Sun H."/>
            <person name="Yadav J.S."/>
            <person name="Pangilinan J."/>
            <person name="Larsson K.H."/>
            <person name="Matsuura K."/>
            <person name="Barry K."/>
            <person name="Labutti K."/>
            <person name="Kuo R."/>
            <person name="Ohm R.A."/>
            <person name="Bhattacharya S.S."/>
            <person name="Shirouzu T."/>
            <person name="Yoshinaga Y."/>
            <person name="Martin F.M."/>
            <person name="Grigoriev I.V."/>
            <person name="Hibbett D.S."/>
        </authorList>
    </citation>
    <scope>NUCLEOTIDE SEQUENCE [LARGE SCALE GENOMIC DNA]</scope>
    <source>
        <strain evidence="10 11">TUFC12733</strain>
    </source>
</reference>
<feature type="transmembrane region" description="Helical" evidence="9">
    <location>
        <begin position="106"/>
        <end position="124"/>
    </location>
</feature>
<gene>
    <name evidence="10" type="ORF">CALVIDRAFT_146838</name>
</gene>
<feature type="transmembrane region" description="Helical" evidence="9">
    <location>
        <begin position="728"/>
        <end position="752"/>
    </location>
</feature>
<dbReference type="NCBIfam" id="TIGR00727">
    <property type="entry name" value="ISP4_OPT"/>
    <property type="match status" value="1"/>
</dbReference>
<keyword evidence="4 9" id="KW-0812">Transmembrane</keyword>
<evidence type="ECO:0000256" key="5">
    <source>
        <dbReference type="ARBA" id="ARBA00022856"/>
    </source>
</evidence>
<feature type="transmembrane region" description="Helical" evidence="9">
    <location>
        <begin position="309"/>
        <end position="328"/>
    </location>
</feature>